<name>A0A4R5F615_9ACTN</name>
<dbReference type="InterPro" id="IPR050239">
    <property type="entry name" value="Sigma-70_RNA_pol_init_factors"/>
</dbReference>
<proteinExistence type="inferred from homology"/>
<protein>
    <recommendedName>
        <fullName evidence="6">RNA polymerase sigma factor</fullName>
    </recommendedName>
</protein>
<dbReference type="Pfam" id="PF04539">
    <property type="entry name" value="Sigma70_r3"/>
    <property type="match status" value="1"/>
</dbReference>
<keyword evidence="5 6" id="KW-0804">Transcription</keyword>
<dbReference type="SUPFAM" id="SSF88659">
    <property type="entry name" value="Sigma3 and sigma4 domains of RNA polymerase sigma factors"/>
    <property type="match status" value="2"/>
</dbReference>
<dbReference type="AlphaFoldDB" id="A0A4R5F615"/>
<evidence type="ECO:0000256" key="7">
    <source>
        <dbReference type="SAM" id="MobiDB-lite"/>
    </source>
</evidence>
<evidence type="ECO:0000256" key="2">
    <source>
        <dbReference type="ARBA" id="ARBA00023015"/>
    </source>
</evidence>
<dbReference type="FunFam" id="1.10.601.10:FF:000001">
    <property type="entry name" value="RNA polymerase sigma factor SigA"/>
    <property type="match status" value="1"/>
</dbReference>
<evidence type="ECO:0000313" key="10">
    <source>
        <dbReference type="EMBL" id="TDE43315.1"/>
    </source>
</evidence>
<dbReference type="Gene3D" id="1.10.601.10">
    <property type="entry name" value="RNA Polymerase Primary Sigma Factor"/>
    <property type="match status" value="2"/>
</dbReference>
<dbReference type="GO" id="GO:0016987">
    <property type="term" value="F:sigma factor activity"/>
    <property type="evidence" value="ECO:0007669"/>
    <property type="project" value="UniProtKB-KW"/>
</dbReference>
<evidence type="ECO:0000259" key="9">
    <source>
        <dbReference type="PROSITE" id="PS00716"/>
    </source>
</evidence>
<dbReference type="InterPro" id="IPR014284">
    <property type="entry name" value="RNA_pol_sigma-70_dom"/>
</dbReference>
<feature type="domain" description="RNA polymerase sigma-70" evidence="8">
    <location>
        <begin position="241"/>
        <end position="254"/>
    </location>
</feature>
<keyword evidence="4 6" id="KW-0238">DNA-binding</keyword>
<dbReference type="InterPro" id="IPR007627">
    <property type="entry name" value="RNA_pol_sigma70_r2"/>
</dbReference>
<feature type="compositionally biased region" description="Low complexity" evidence="7">
    <location>
        <begin position="105"/>
        <end position="116"/>
    </location>
</feature>
<dbReference type="InterPro" id="IPR007630">
    <property type="entry name" value="RNA_pol_sigma70_r4"/>
</dbReference>
<dbReference type="Gene3D" id="1.10.10.10">
    <property type="entry name" value="Winged helix-like DNA-binding domain superfamily/Winged helix DNA-binding domain"/>
    <property type="match status" value="2"/>
</dbReference>
<feature type="region of interest" description="Disordered" evidence="7">
    <location>
        <begin position="58"/>
        <end position="130"/>
    </location>
</feature>
<feature type="compositionally biased region" description="Polar residues" evidence="7">
    <location>
        <begin position="64"/>
        <end position="80"/>
    </location>
</feature>
<dbReference type="SUPFAM" id="SSF88946">
    <property type="entry name" value="Sigma2 domain of RNA polymerase sigma factors"/>
    <property type="match status" value="1"/>
</dbReference>
<accession>A0A4R5F615</accession>
<dbReference type="Pfam" id="PF04545">
    <property type="entry name" value="Sigma70_r4"/>
    <property type="match status" value="1"/>
</dbReference>
<dbReference type="InterPro" id="IPR000943">
    <property type="entry name" value="RNA_pol_sigma70"/>
</dbReference>
<dbReference type="InterPro" id="IPR013324">
    <property type="entry name" value="RNA_pol_sigma_r3/r4-like"/>
</dbReference>
<feature type="compositionally biased region" description="Basic and acidic residues" evidence="7">
    <location>
        <begin position="118"/>
        <end position="130"/>
    </location>
</feature>
<dbReference type="PROSITE" id="PS00716">
    <property type="entry name" value="SIGMA70_2"/>
    <property type="match status" value="1"/>
</dbReference>
<dbReference type="InterPro" id="IPR007624">
    <property type="entry name" value="RNA_pol_sigma70_r3"/>
</dbReference>
<evidence type="ECO:0000256" key="1">
    <source>
        <dbReference type="ARBA" id="ARBA00007788"/>
    </source>
</evidence>
<gene>
    <name evidence="10" type="ORF">E1295_26445</name>
</gene>
<dbReference type="Proteomes" id="UP000295136">
    <property type="component" value="Unassembled WGS sequence"/>
</dbReference>
<dbReference type="CDD" id="cd06171">
    <property type="entry name" value="Sigma70_r4"/>
    <property type="match status" value="1"/>
</dbReference>
<dbReference type="InterPro" id="IPR036388">
    <property type="entry name" value="WH-like_DNA-bd_sf"/>
</dbReference>
<comment type="function">
    <text evidence="6">Sigma factors are initiation factors that promote the attachment of RNA polymerase to specific initiation sites and are then released.</text>
</comment>
<dbReference type="Pfam" id="PF00140">
    <property type="entry name" value="Sigma70_r1_2"/>
    <property type="match status" value="1"/>
</dbReference>
<dbReference type="NCBIfam" id="TIGR02937">
    <property type="entry name" value="sigma70-ECF"/>
    <property type="match status" value="1"/>
</dbReference>
<keyword evidence="2 6" id="KW-0805">Transcription regulation</keyword>
<keyword evidence="11" id="KW-1185">Reference proteome</keyword>
<dbReference type="InterPro" id="IPR009042">
    <property type="entry name" value="RNA_pol_sigma70_r1_2"/>
</dbReference>
<comment type="caution">
    <text evidence="10">The sequence shown here is derived from an EMBL/GenBank/DDBJ whole genome shotgun (WGS) entry which is preliminary data.</text>
</comment>
<evidence type="ECO:0000256" key="3">
    <source>
        <dbReference type="ARBA" id="ARBA00023082"/>
    </source>
</evidence>
<dbReference type="Pfam" id="PF04542">
    <property type="entry name" value="Sigma70_r2"/>
    <property type="match status" value="1"/>
</dbReference>
<dbReference type="PRINTS" id="PR00046">
    <property type="entry name" value="SIGMA70FCT"/>
</dbReference>
<keyword evidence="3 6" id="KW-0731">Sigma factor</keyword>
<dbReference type="EMBL" id="SMLD01000078">
    <property type="protein sequence ID" value="TDE43315.1"/>
    <property type="molecule type" value="Genomic_DNA"/>
</dbReference>
<feature type="domain" description="RNA polymerase sigma-70" evidence="9">
    <location>
        <begin position="410"/>
        <end position="436"/>
    </location>
</feature>
<reference evidence="10 11" key="1">
    <citation type="submission" date="2019-03" db="EMBL/GenBank/DDBJ databases">
        <title>Draft genome sequences of novel Actinobacteria.</title>
        <authorList>
            <person name="Sahin N."/>
            <person name="Ay H."/>
            <person name="Saygin H."/>
        </authorList>
    </citation>
    <scope>NUCLEOTIDE SEQUENCE [LARGE SCALE GENOMIC DNA]</scope>
    <source>
        <strain evidence="10 11">6K102</strain>
    </source>
</reference>
<evidence type="ECO:0000256" key="4">
    <source>
        <dbReference type="ARBA" id="ARBA00023125"/>
    </source>
</evidence>
<comment type="similarity">
    <text evidence="1 6">Belongs to the sigma-70 factor family.</text>
</comment>
<dbReference type="PROSITE" id="PS00715">
    <property type="entry name" value="SIGMA70_1"/>
    <property type="match status" value="1"/>
</dbReference>
<dbReference type="GO" id="GO:0003677">
    <property type="term" value="F:DNA binding"/>
    <property type="evidence" value="ECO:0007669"/>
    <property type="project" value="UniProtKB-KW"/>
</dbReference>
<evidence type="ECO:0000313" key="11">
    <source>
        <dbReference type="Proteomes" id="UP000295136"/>
    </source>
</evidence>
<evidence type="ECO:0000259" key="8">
    <source>
        <dbReference type="PROSITE" id="PS00715"/>
    </source>
</evidence>
<sequence length="450" mass="49946">MPRTALATPASLDQLLERGRTQGHLSLAELRDAFGRAGISPSEGRTILRELSEAGVSLAAENEPSLSTATPRKTGQQSAQKKTETPKKPSRAKTTGRKAAEAKTASPADARAAVPAEPKPEHEEDVPEELHLSAEDDGDANDLDDTQSVMGDSVHTYLKSIGRRTLLTAAQEVELARRIEAGLYAEYKLETQTDLPPDQREDLLMVVEDGKQAKDHMLEANLRLVVSVAKKYTDRGMSLLDVVQEGNLGLIRAVEKFDYTKGFKFSTYAMWWIRQAIQRGFADSARTIRLPVHVLEMLSKLSRIERDMHQRLGREPTPEELAAELDKTPDQIEELLRTSRQPISLNATIGEDGETTIGDLIEDVDSPEASEIVDRQLLGDQLRGVLDNLSPRESKIMALRFGLVDGKPHTLDEIGKHLGLTRERIRQLEKESLSKLRHPSNTRPLLDWAS</sequence>
<evidence type="ECO:0000256" key="6">
    <source>
        <dbReference type="RuleBase" id="RU362124"/>
    </source>
</evidence>
<dbReference type="PANTHER" id="PTHR30603:SF60">
    <property type="entry name" value="RNA POLYMERASE SIGMA FACTOR RPOD"/>
    <property type="match status" value="1"/>
</dbReference>
<dbReference type="PANTHER" id="PTHR30603">
    <property type="entry name" value="RNA POLYMERASE SIGMA FACTOR RPO"/>
    <property type="match status" value="1"/>
</dbReference>
<evidence type="ECO:0000256" key="5">
    <source>
        <dbReference type="ARBA" id="ARBA00023163"/>
    </source>
</evidence>
<organism evidence="10 11">
    <name type="scientific">Nonomuraea mesophila</name>
    <dbReference type="NCBI Taxonomy" id="2530382"/>
    <lineage>
        <taxon>Bacteria</taxon>
        <taxon>Bacillati</taxon>
        <taxon>Actinomycetota</taxon>
        <taxon>Actinomycetes</taxon>
        <taxon>Streptosporangiales</taxon>
        <taxon>Streptosporangiaceae</taxon>
        <taxon>Nonomuraea</taxon>
    </lineage>
</organism>
<dbReference type="RefSeq" id="WP_132633755.1">
    <property type="nucleotide sequence ID" value="NZ_SMLD01000078.1"/>
</dbReference>
<dbReference type="GO" id="GO:0006352">
    <property type="term" value="P:DNA-templated transcription initiation"/>
    <property type="evidence" value="ECO:0007669"/>
    <property type="project" value="InterPro"/>
</dbReference>
<dbReference type="InterPro" id="IPR013325">
    <property type="entry name" value="RNA_pol_sigma_r2"/>
</dbReference>